<evidence type="ECO:0000256" key="1">
    <source>
        <dbReference type="SAM" id="Phobius"/>
    </source>
</evidence>
<gene>
    <name evidence="2" type="ORF">Sylvanvirus5_17</name>
</gene>
<dbReference type="EMBL" id="MK072511">
    <property type="protein sequence ID" value="AYV86649.1"/>
    <property type="molecule type" value="Genomic_DNA"/>
</dbReference>
<accession>A0A3G5AL18</accession>
<organism evidence="2">
    <name type="scientific">Sylvanvirus sp</name>
    <dbReference type="NCBI Taxonomy" id="2487774"/>
    <lineage>
        <taxon>Viruses</taxon>
    </lineage>
</organism>
<sequence>MSEKIEDMLVHHPSIILLLTAVTSGIHARAYKSNRMREPFSFVYCQSSSLIRSFKYSIFTYLTL</sequence>
<keyword evidence="1" id="KW-1133">Transmembrane helix</keyword>
<proteinExistence type="predicted"/>
<keyword evidence="1" id="KW-0812">Transmembrane</keyword>
<reference evidence="2" key="1">
    <citation type="submission" date="2018-10" db="EMBL/GenBank/DDBJ databases">
        <title>Hidden diversity of soil giant viruses.</title>
        <authorList>
            <person name="Schulz F."/>
            <person name="Alteio L."/>
            <person name="Goudeau D."/>
            <person name="Ryan E.M."/>
            <person name="Malmstrom R.R."/>
            <person name="Blanchard J."/>
            <person name="Woyke T."/>
        </authorList>
    </citation>
    <scope>NUCLEOTIDE SEQUENCE</scope>
    <source>
        <strain evidence="2">SYV1</strain>
    </source>
</reference>
<keyword evidence="1" id="KW-0472">Membrane</keyword>
<evidence type="ECO:0000313" key="2">
    <source>
        <dbReference type="EMBL" id="AYV86649.1"/>
    </source>
</evidence>
<protein>
    <submittedName>
        <fullName evidence="2">Uncharacterized protein</fullName>
    </submittedName>
</protein>
<name>A0A3G5AL18_9VIRU</name>
<feature type="transmembrane region" description="Helical" evidence="1">
    <location>
        <begin position="12"/>
        <end position="31"/>
    </location>
</feature>